<dbReference type="InterPro" id="IPR004358">
    <property type="entry name" value="Sig_transdc_His_kin-like_C"/>
</dbReference>
<dbReference type="Proteomes" id="UP000034098">
    <property type="component" value="Unassembled WGS sequence"/>
</dbReference>
<name>A0A0M2HBW5_MICTR</name>
<dbReference type="InterPro" id="IPR050482">
    <property type="entry name" value="Sensor_HK_TwoCompSys"/>
</dbReference>
<keyword evidence="13" id="KW-0067">ATP-binding</keyword>
<keyword evidence="6" id="KW-0004">4Fe-4S</keyword>
<feature type="coiled-coil region" evidence="19">
    <location>
        <begin position="157"/>
        <end position="184"/>
    </location>
</feature>
<dbReference type="GO" id="GO:0046872">
    <property type="term" value="F:metal ion binding"/>
    <property type="evidence" value="ECO:0007669"/>
    <property type="project" value="UniProtKB-KW"/>
</dbReference>
<keyword evidence="14" id="KW-0408">Iron</keyword>
<comment type="caution">
    <text evidence="22">The sequence shown here is derived from an EMBL/GenBank/DDBJ whole genome shotgun (WGS) entry which is preliminary data.</text>
</comment>
<keyword evidence="10" id="KW-0479">Metal-binding</keyword>
<dbReference type="RefSeq" id="WP_052676841.1">
    <property type="nucleotide sequence ID" value="NZ_JYJA01000037.1"/>
</dbReference>
<evidence type="ECO:0000256" key="7">
    <source>
        <dbReference type="ARBA" id="ARBA00022490"/>
    </source>
</evidence>
<feature type="transmembrane region" description="Helical" evidence="20">
    <location>
        <begin position="63"/>
        <end position="87"/>
    </location>
</feature>
<keyword evidence="23" id="KW-1185">Reference proteome</keyword>
<dbReference type="Pfam" id="PF02518">
    <property type="entry name" value="HATPase_c"/>
    <property type="match status" value="1"/>
</dbReference>
<dbReference type="GO" id="GO:0000155">
    <property type="term" value="F:phosphorelay sensor kinase activity"/>
    <property type="evidence" value="ECO:0007669"/>
    <property type="project" value="InterPro"/>
</dbReference>
<evidence type="ECO:0000256" key="2">
    <source>
        <dbReference type="ARBA" id="ARBA00001966"/>
    </source>
</evidence>
<comment type="cofactor">
    <cofactor evidence="2">
        <name>[4Fe-4S] cluster</name>
        <dbReference type="ChEBI" id="CHEBI:49883"/>
    </cofactor>
</comment>
<evidence type="ECO:0000256" key="20">
    <source>
        <dbReference type="SAM" id="Phobius"/>
    </source>
</evidence>
<feature type="transmembrane region" description="Helical" evidence="20">
    <location>
        <begin position="7"/>
        <end position="26"/>
    </location>
</feature>
<dbReference type="GO" id="GO:0016020">
    <property type="term" value="C:membrane"/>
    <property type="evidence" value="ECO:0007669"/>
    <property type="project" value="InterPro"/>
</dbReference>
<evidence type="ECO:0000256" key="6">
    <source>
        <dbReference type="ARBA" id="ARBA00022485"/>
    </source>
</evidence>
<dbReference type="EMBL" id="JYJA01000037">
    <property type="protein sequence ID" value="KJL41593.1"/>
    <property type="molecule type" value="Genomic_DNA"/>
</dbReference>
<evidence type="ECO:0000256" key="17">
    <source>
        <dbReference type="ARBA" id="ARBA00024827"/>
    </source>
</evidence>
<dbReference type="InterPro" id="IPR005467">
    <property type="entry name" value="His_kinase_dom"/>
</dbReference>
<keyword evidence="12 22" id="KW-0418">Kinase</keyword>
<dbReference type="SMART" id="SM00387">
    <property type="entry name" value="HATPase_c"/>
    <property type="match status" value="1"/>
</dbReference>
<dbReference type="GO" id="GO:0046983">
    <property type="term" value="F:protein dimerization activity"/>
    <property type="evidence" value="ECO:0007669"/>
    <property type="project" value="InterPro"/>
</dbReference>
<dbReference type="InterPro" id="IPR017205">
    <property type="entry name" value="Sig_transdc_His_kinase_ChrS"/>
</dbReference>
<dbReference type="GO" id="GO:0005737">
    <property type="term" value="C:cytoplasm"/>
    <property type="evidence" value="ECO:0007669"/>
    <property type="project" value="UniProtKB-SubCell"/>
</dbReference>
<feature type="transmembrane region" description="Helical" evidence="20">
    <location>
        <begin position="133"/>
        <end position="155"/>
    </location>
</feature>
<dbReference type="GO" id="GO:0005524">
    <property type="term" value="F:ATP binding"/>
    <property type="evidence" value="ECO:0007669"/>
    <property type="project" value="UniProtKB-KW"/>
</dbReference>
<feature type="domain" description="Histidine kinase" evidence="21">
    <location>
        <begin position="300"/>
        <end position="388"/>
    </location>
</feature>
<keyword evidence="7" id="KW-0963">Cytoplasm</keyword>
<evidence type="ECO:0000256" key="11">
    <source>
        <dbReference type="ARBA" id="ARBA00022741"/>
    </source>
</evidence>
<keyword evidence="9 22" id="KW-0808">Transferase</keyword>
<dbReference type="OrthoDB" id="144293at2"/>
<feature type="transmembrane region" description="Helical" evidence="20">
    <location>
        <begin position="107"/>
        <end position="126"/>
    </location>
</feature>
<protein>
    <recommendedName>
        <fullName evidence="5">Oxygen sensor histidine kinase NreB</fullName>
        <ecNumber evidence="4">2.7.13.3</ecNumber>
    </recommendedName>
    <alternativeName>
        <fullName evidence="18">Nitrogen regulation protein B</fullName>
    </alternativeName>
</protein>
<evidence type="ECO:0000256" key="19">
    <source>
        <dbReference type="SAM" id="Coils"/>
    </source>
</evidence>
<dbReference type="CDD" id="cd16917">
    <property type="entry name" value="HATPase_UhpB-NarQ-NarX-like"/>
    <property type="match status" value="1"/>
</dbReference>
<comment type="subcellular location">
    <subcellularLocation>
        <location evidence="3">Cytoplasm</location>
    </subcellularLocation>
</comment>
<dbReference type="InterPro" id="IPR003594">
    <property type="entry name" value="HATPase_dom"/>
</dbReference>
<sequence>MLTKRGWDAIVSVVCAVIAVALVFLFPPATAVRTAIALGAIGLFVLGYALIGRDAIEPPRAAWRYPAFLSVAAVAAGIGAGAAPFMAMLQTLAYPLVWVIGDSRRRGIGGSAVIAGSVFVGASFGYGLNMESLLAGGTTAVFSLSFAIAIGLWIARIAEYGEERERLLAELTAAQTEVEALSRERGASAERERLARDIHDTLAQTLAGLVIFAERAGRQSREGQTDAAATTIATVEQVARDALAESRALVARTAAVPREPAFGAAVERLIERFREHGAARIALDTAGVEGELDREAQVVLLRCLQEALSNVTKHAAAAEVTVRVEVAPDGAAALEVIDDGRGFDTSRPTSGFGLDGMRERVALAGGTFDVVSAPGDGARLTVRLPAVSQDARGAGEPAPVMTATMEAATAEAVRTKGDRL</sequence>
<evidence type="ECO:0000256" key="4">
    <source>
        <dbReference type="ARBA" id="ARBA00012438"/>
    </source>
</evidence>
<evidence type="ECO:0000256" key="16">
    <source>
        <dbReference type="ARBA" id="ARBA00023014"/>
    </source>
</evidence>
<dbReference type="AlphaFoldDB" id="A0A0M2HBW5"/>
<reference evidence="22 23" key="1">
    <citation type="submission" date="2015-02" db="EMBL/GenBank/DDBJ databases">
        <title>Draft genome sequences of ten Microbacterium spp. with emphasis on heavy metal contaminated environments.</title>
        <authorList>
            <person name="Corretto E."/>
        </authorList>
    </citation>
    <scope>NUCLEOTIDE SEQUENCE [LARGE SCALE GENOMIC DNA]</scope>
    <source>
        <strain evidence="22 23">DSM 8608</strain>
    </source>
</reference>
<evidence type="ECO:0000256" key="9">
    <source>
        <dbReference type="ARBA" id="ARBA00022679"/>
    </source>
</evidence>
<comment type="function">
    <text evidence="17">Member of the two-component regulatory system NreB/NreC involved in the control of dissimilatory nitrate/nitrite reduction in response to oxygen. NreB functions as a direct oxygen sensor histidine kinase which is autophosphorylated, in the absence of oxygen, probably at the conserved histidine residue, and transfers its phosphate group probably to a conserved aspartate residue of NreC. NreB/NreC activates the expression of the nitrate (narGHJI) and nitrite (nir) reductase operons, as well as the putative nitrate transporter gene narT.</text>
</comment>
<dbReference type="PANTHER" id="PTHR24421:SF10">
    <property type="entry name" value="NITRATE_NITRITE SENSOR PROTEIN NARQ"/>
    <property type="match status" value="1"/>
</dbReference>
<dbReference type="PATRIC" id="fig|69370.6.peg.2869"/>
<keyword evidence="20" id="KW-1133">Transmembrane helix</keyword>
<dbReference type="SUPFAM" id="SSF55874">
    <property type="entry name" value="ATPase domain of HSP90 chaperone/DNA topoisomerase II/histidine kinase"/>
    <property type="match status" value="1"/>
</dbReference>
<dbReference type="PRINTS" id="PR00344">
    <property type="entry name" value="BCTRLSENSOR"/>
</dbReference>
<keyword evidence="11" id="KW-0547">Nucleotide-binding</keyword>
<evidence type="ECO:0000256" key="3">
    <source>
        <dbReference type="ARBA" id="ARBA00004496"/>
    </source>
</evidence>
<accession>A0A0M2HBW5</accession>
<keyword evidence="20" id="KW-0812">Transmembrane</keyword>
<keyword evidence="20" id="KW-0472">Membrane</keyword>
<evidence type="ECO:0000256" key="5">
    <source>
        <dbReference type="ARBA" id="ARBA00017322"/>
    </source>
</evidence>
<dbReference type="Pfam" id="PF07730">
    <property type="entry name" value="HisKA_3"/>
    <property type="match status" value="1"/>
</dbReference>
<gene>
    <name evidence="22" type="primary">liaS_2</name>
    <name evidence="22" type="ORF">RS82_02823</name>
</gene>
<keyword evidence="15" id="KW-0902">Two-component regulatory system</keyword>
<dbReference type="InterPro" id="IPR036890">
    <property type="entry name" value="HATPase_C_sf"/>
</dbReference>
<evidence type="ECO:0000256" key="10">
    <source>
        <dbReference type="ARBA" id="ARBA00022723"/>
    </source>
</evidence>
<evidence type="ECO:0000313" key="23">
    <source>
        <dbReference type="Proteomes" id="UP000034098"/>
    </source>
</evidence>
<dbReference type="GO" id="GO:0051539">
    <property type="term" value="F:4 iron, 4 sulfur cluster binding"/>
    <property type="evidence" value="ECO:0007669"/>
    <property type="project" value="UniProtKB-KW"/>
</dbReference>
<feature type="transmembrane region" description="Helical" evidence="20">
    <location>
        <begin position="32"/>
        <end position="51"/>
    </location>
</feature>
<evidence type="ECO:0000256" key="12">
    <source>
        <dbReference type="ARBA" id="ARBA00022777"/>
    </source>
</evidence>
<dbReference type="InterPro" id="IPR011712">
    <property type="entry name" value="Sig_transdc_His_kin_sub3_dim/P"/>
</dbReference>
<evidence type="ECO:0000256" key="8">
    <source>
        <dbReference type="ARBA" id="ARBA00022553"/>
    </source>
</evidence>
<dbReference type="PANTHER" id="PTHR24421">
    <property type="entry name" value="NITRATE/NITRITE SENSOR PROTEIN NARX-RELATED"/>
    <property type="match status" value="1"/>
</dbReference>
<organism evidence="22 23">
    <name type="scientific">Microbacterium trichothecenolyticum</name>
    <name type="common">Aureobacterium trichothecenolyticum</name>
    <dbReference type="NCBI Taxonomy" id="69370"/>
    <lineage>
        <taxon>Bacteria</taxon>
        <taxon>Bacillati</taxon>
        <taxon>Actinomycetota</taxon>
        <taxon>Actinomycetes</taxon>
        <taxon>Micrococcales</taxon>
        <taxon>Microbacteriaceae</taxon>
        <taxon>Microbacterium</taxon>
    </lineage>
</organism>
<evidence type="ECO:0000256" key="14">
    <source>
        <dbReference type="ARBA" id="ARBA00023004"/>
    </source>
</evidence>
<keyword evidence="16" id="KW-0411">Iron-sulfur</keyword>
<evidence type="ECO:0000256" key="15">
    <source>
        <dbReference type="ARBA" id="ARBA00023012"/>
    </source>
</evidence>
<dbReference type="PROSITE" id="PS50109">
    <property type="entry name" value="HIS_KIN"/>
    <property type="match status" value="1"/>
</dbReference>
<evidence type="ECO:0000256" key="18">
    <source>
        <dbReference type="ARBA" id="ARBA00030800"/>
    </source>
</evidence>
<proteinExistence type="predicted"/>
<evidence type="ECO:0000259" key="21">
    <source>
        <dbReference type="PROSITE" id="PS50109"/>
    </source>
</evidence>
<keyword evidence="8" id="KW-0597">Phosphoprotein</keyword>
<evidence type="ECO:0000256" key="13">
    <source>
        <dbReference type="ARBA" id="ARBA00022840"/>
    </source>
</evidence>
<dbReference type="PIRSF" id="PIRSF037434">
    <property type="entry name" value="STHK_ChrS"/>
    <property type="match status" value="1"/>
</dbReference>
<evidence type="ECO:0000313" key="22">
    <source>
        <dbReference type="EMBL" id="KJL41593.1"/>
    </source>
</evidence>
<dbReference type="Gene3D" id="3.30.565.10">
    <property type="entry name" value="Histidine kinase-like ATPase, C-terminal domain"/>
    <property type="match status" value="1"/>
</dbReference>
<dbReference type="EC" id="2.7.13.3" evidence="4"/>
<evidence type="ECO:0000256" key="1">
    <source>
        <dbReference type="ARBA" id="ARBA00000085"/>
    </source>
</evidence>
<comment type="catalytic activity">
    <reaction evidence="1">
        <text>ATP + protein L-histidine = ADP + protein N-phospho-L-histidine.</text>
        <dbReference type="EC" id="2.7.13.3"/>
    </reaction>
</comment>
<keyword evidence="19" id="KW-0175">Coiled coil</keyword>
<dbReference type="Gene3D" id="1.20.5.1930">
    <property type="match status" value="1"/>
</dbReference>